<evidence type="ECO:0000313" key="3">
    <source>
        <dbReference type="Proteomes" id="UP000321353"/>
    </source>
</evidence>
<evidence type="ECO:0008006" key="4">
    <source>
        <dbReference type="Google" id="ProtNLM"/>
    </source>
</evidence>
<keyword evidence="1" id="KW-0812">Transmembrane</keyword>
<dbReference type="EMBL" id="CP036264">
    <property type="protein sequence ID" value="QEG02658.1"/>
    <property type="molecule type" value="Genomic_DNA"/>
</dbReference>
<reference evidence="2 3" key="1">
    <citation type="submission" date="2019-02" db="EMBL/GenBank/DDBJ databases">
        <title>Planctomycetal bacteria perform biofilm scaping via a novel small molecule.</title>
        <authorList>
            <person name="Jeske O."/>
            <person name="Boedeker C."/>
            <person name="Wiegand S."/>
            <person name="Breitling P."/>
            <person name="Kallscheuer N."/>
            <person name="Jogler M."/>
            <person name="Rohde M."/>
            <person name="Petersen J."/>
            <person name="Medema M.H."/>
            <person name="Surup F."/>
            <person name="Jogler C."/>
        </authorList>
    </citation>
    <scope>NUCLEOTIDE SEQUENCE [LARGE SCALE GENOMIC DNA]</scope>
    <source>
        <strain evidence="2 3">Mal15</strain>
    </source>
</reference>
<feature type="transmembrane region" description="Helical" evidence="1">
    <location>
        <begin position="20"/>
        <end position="43"/>
    </location>
</feature>
<evidence type="ECO:0000313" key="2">
    <source>
        <dbReference type="EMBL" id="QEG02658.1"/>
    </source>
</evidence>
<keyword evidence="1" id="KW-1133">Transmembrane helix</keyword>
<dbReference type="Proteomes" id="UP000321353">
    <property type="component" value="Chromosome"/>
</dbReference>
<protein>
    <recommendedName>
        <fullName evidence="4">Cell division protein FtsQ</fullName>
    </recommendedName>
</protein>
<name>A0A5B9MUC5_9BACT</name>
<sequence length="303" mass="33866">MAKQSEQTDHRPIRRLLRRLIAAPAAWSLAWPMLLLVGSYVAYSRWYADHFATHYRSLDRQSITISPPHEFVRTDLVAEVYDSTRLMDLSPADRSVTAKLASAFASHPWVQHVHRVQKLPAGKFELDLDYRQPVAAFHVTGGEAWKQMIAEHLKSLGYPVSDVNGYLPLDGEGMLLPTAGLTYDDAMELIHIEVWELYPTGNEGTPFGDRRVESAALLAKLLAAVRDQIRIAKITVSGDPRMNLVPKLEIITGDNTHLFWGSPPGMEQPRERDARAKLTDLLSGNYVPGGDLSIAREATPPLR</sequence>
<keyword evidence="3" id="KW-1185">Reference proteome</keyword>
<keyword evidence="1" id="KW-0472">Membrane</keyword>
<proteinExistence type="predicted"/>
<evidence type="ECO:0000256" key="1">
    <source>
        <dbReference type="SAM" id="Phobius"/>
    </source>
</evidence>
<accession>A0A5B9MUC5</accession>
<dbReference type="RefSeq" id="WP_147871568.1">
    <property type="nucleotide sequence ID" value="NZ_CP036264.1"/>
</dbReference>
<gene>
    <name evidence="2" type="ORF">Mal15_67790</name>
</gene>
<dbReference type="KEGG" id="smam:Mal15_67790"/>
<dbReference type="AlphaFoldDB" id="A0A5B9MUC5"/>
<organism evidence="2 3">
    <name type="scientific">Stieleria maiorica</name>
    <dbReference type="NCBI Taxonomy" id="2795974"/>
    <lineage>
        <taxon>Bacteria</taxon>
        <taxon>Pseudomonadati</taxon>
        <taxon>Planctomycetota</taxon>
        <taxon>Planctomycetia</taxon>
        <taxon>Pirellulales</taxon>
        <taxon>Pirellulaceae</taxon>
        <taxon>Stieleria</taxon>
    </lineage>
</organism>